<feature type="region of interest" description="Disordered" evidence="1">
    <location>
        <begin position="27"/>
        <end position="71"/>
    </location>
</feature>
<accession>A0ABN3W4W7</accession>
<sequence length="71" mass="7004">MPAATGRAIGTNAAAASIGGKPGSFCGQSAAKKQIPSTPKDHSPYRAAGSRRALARAAVRAPVRATANSTA</sequence>
<organism evidence="2 3">
    <name type="scientific">Streptosporangium fragile</name>
    <dbReference type="NCBI Taxonomy" id="46186"/>
    <lineage>
        <taxon>Bacteria</taxon>
        <taxon>Bacillati</taxon>
        <taxon>Actinomycetota</taxon>
        <taxon>Actinomycetes</taxon>
        <taxon>Streptosporangiales</taxon>
        <taxon>Streptosporangiaceae</taxon>
        <taxon>Streptosporangium</taxon>
    </lineage>
</organism>
<dbReference type="EMBL" id="BAAAVI010000052">
    <property type="protein sequence ID" value="GAA2893807.1"/>
    <property type="molecule type" value="Genomic_DNA"/>
</dbReference>
<evidence type="ECO:0000313" key="3">
    <source>
        <dbReference type="Proteomes" id="UP001500831"/>
    </source>
</evidence>
<keyword evidence="3" id="KW-1185">Reference proteome</keyword>
<evidence type="ECO:0000313" key="2">
    <source>
        <dbReference type="EMBL" id="GAA2893807.1"/>
    </source>
</evidence>
<proteinExistence type="predicted"/>
<protein>
    <submittedName>
        <fullName evidence="2">Uncharacterized protein</fullName>
    </submittedName>
</protein>
<dbReference type="Proteomes" id="UP001500831">
    <property type="component" value="Unassembled WGS sequence"/>
</dbReference>
<comment type="caution">
    <text evidence="2">The sequence shown here is derived from an EMBL/GenBank/DDBJ whole genome shotgun (WGS) entry which is preliminary data.</text>
</comment>
<gene>
    <name evidence="2" type="ORF">GCM10010517_58380</name>
</gene>
<feature type="compositionally biased region" description="Low complexity" evidence="1">
    <location>
        <begin position="46"/>
        <end position="71"/>
    </location>
</feature>
<evidence type="ECO:0000256" key="1">
    <source>
        <dbReference type="SAM" id="MobiDB-lite"/>
    </source>
</evidence>
<reference evidence="2 3" key="1">
    <citation type="journal article" date="2019" name="Int. J. Syst. Evol. Microbiol.">
        <title>The Global Catalogue of Microorganisms (GCM) 10K type strain sequencing project: providing services to taxonomists for standard genome sequencing and annotation.</title>
        <authorList>
            <consortium name="The Broad Institute Genomics Platform"/>
            <consortium name="The Broad Institute Genome Sequencing Center for Infectious Disease"/>
            <person name="Wu L."/>
            <person name="Ma J."/>
        </authorList>
    </citation>
    <scope>NUCLEOTIDE SEQUENCE [LARGE SCALE GENOMIC DNA]</scope>
    <source>
        <strain evidence="2 3">JCM 6242</strain>
    </source>
</reference>
<name>A0ABN3W4W7_9ACTN</name>